<sequence length="280" mass="31200">MAYNLFVEALGHALEAELSRDLAFGCVNMQSQGCHKDMDYLLFLKSNKVICTEIAALPLSAASSFKALRQTGYGCECRLMQATNGINTQKGLLFLTLFLWQAWVTSTPWAALLAHIQTFASNLRLDYINMAKSRSSRSKSAGLNDIRQLPLTGFQFLLDTVERYATYKWSDLELTLYLIANVDDTTTYHRGNTVGQNTSAADSCGKLEVSAGLRKLRYVQETAKSILSSDKADLLERAKQLNKFYLMHNLSSGGVADLFSLIKCLAELRPNWPNSGVWLN</sequence>
<dbReference type="EC" id="2.4.2.52" evidence="2"/>
<protein>
    <recommendedName>
        <fullName evidence="2">triphosphoribosyl-dephospho-CoA synthase</fullName>
        <ecNumber evidence="2">2.4.2.52</ecNumber>
    </recommendedName>
</protein>
<evidence type="ECO:0000313" key="6">
    <source>
        <dbReference type="EMBL" id="KXB39590.1"/>
    </source>
</evidence>
<dbReference type="Pfam" id="PF01874">
    <property type="entry name" value="CitG"/>
    <property type="match status" value="1"/>
</dbReference>
<dbReference type="PANTHER" id="PTHR30201">
    <property type="entry name" value="TRIPHOSPHORIBOSYL-DEPHOSPHO-COA SYNTHASE"/>
    <property type="match status" value="1"/>
</dbReference>
<evidence type="ECO:0000256" key="2">
    <source>
        <dbReference type="ARBA" id="ARBA00012074"/>
    </source>
</evidence>
<evidence type="ECO:0000256" key="1">
    <source>
        <dbReference type="ARBA" id="ARBA00001210"/>
    </source>
</evidence>
<reference evidence="7" key="1">
    <citation type="submission" date="2016-01" db="EMBL/GenBank/DDBJ databases">
        <authorList>
            <person name="Mitreva M."/>
            <person name="Pepin K.H."/>
            <person name="Mihindukulasuriya K.A."/>
            <person name="Fulton R."/>
            <person name="Fronick C."/>
            <person name="O'Laughlin M."/>
            <person name="Miner T."/>
            <person name="Herter B."/>
            <person name="Rosa B.A."/>
            <person name="Cordes M."/>
            <person name="Tomlinson C."/>
            <person name="Wollam A."/>
            <person name="Palsikar V.B."/>
            <person name="Mardis E.R."/>
            <person name="Wilson R.K."/>
        </authorList>
    </citation>
    <scope>NUCLEOTIDE SEQUENCE [LARGE SCALE GENOMIC DNA]</scope>
    <source>
        <strain evidence="7">KA00274</strain>
    </source>
</reference>
<dbReference type="Gene3D" id="1.10.4200.10">
    <property type="entry name" value="Triphosphoribosyl-dephospho-CoA protein"/>
    <property type="match status" value="1"/>
</dbReference>
<evidence type="ECO:0000256" key="4">
    <source>
        <dbReference type="ARBA" id="ARBA00022741"/>
    </source>
</evidence>
<dbReference type="GO" id="GO:0005524">
    <property type="term" value="F:ATP binding"/>
    <property type="evidence" value="ECO:0007669"/>
    <property type="project" value="UniProtKB-KW"/>
</dbReference>
<evidence type="ECO:0000256" key="5">
    <source>
        <dbReference type="ARBA" id="ARBA00022840"/>
    </source>
</evidence>
<dbReference type="GO" id="GO:0046917">
    <property type="term" value="F:triphosphoribosyl-dephospho-CoA synthase activity"/>
    <property type="evidence" value="ECO:0007669"/>
    <property type="project" value="UniProtKB-EC"/>
</dbReference>
<dbReference type="Proteomes" id="UP000070080">
    <property type="component" value="Unassembled WGS sequence"/>
</dbReference>
<accession>A0A133Y8T9</accession>
<evidence type="ECO:0000256" key="3">
    <source>
        <dbReference type="ARBA" id="ARBA00022679"/>
    </source>
</evidence>
<dbReference type="AlphaFoldDB" id="A0A133Y8T9"/>
<keyword evidence="5" id="KW-0067">ATP-binding</keyword>
<dbReference type="OrthoDB" id="114886at2"/>
<name>A0A133Y8T9_9FIRM</name>
<comment type="catalytic activity">
    <reaction evidence="1">
        <text>3'-dephospho-CoA + ATP = 2'-(5''-triphospho-alpha-D-ribosyl)-3'-dephospho-CoA + adenine</text>
        <dbReference type="Rhea" id="RHEA:15117"/>
        <dbReference type="ChEBI" id="CHEBI:16708"/>
        <dbReference type="ChEBI" id="CHEBI:30616"/>
        <dbReference type="ChEBI" id="CHEBI:57328"/>
        <dbReference type="ChEBI" id="CHEBI:61378"/>
        <dbReference type="EC" id="2.4.2.52"/>
    </reaction>
</comment>
<dbReference type="GO" id="GO:0051191">
    <property type="term" value="P:prosthetic group biosynthetic process"/>
    <property type="evidence" value="ECO:0007669"/>
    <property type="project" value="TreeGrafter"/>
</dbReference>
<organism evidence="6 7">
    <name type="scientific">Amygdalobacter nucleatus</name>
    <dbReference type="NCBI Taxonomy" id="3029274"/>
    <lineage>
        <taxon>Bacteria</taxon>
        <taxon>Bacillati</taxon>
        <taxon>Bacillota</taxon>
        <taxon>Clostridia</taxon>
        <taxon>Eubacteriales</taxon>
        <taxon>Oscillospiraceae</taxon>
        <taxon>Amygdalobacter</taxon>
    </lineage>
</organism>
<keyword evidence="4" id="KW-0547">Nucleotide-binding</keyword>
<evidence type="ECO:0000313" key="7">
    <source>
        <dbReference type="Proteomes" id="UP000070080"/>
    </source>
</evidence>
<proteinExistence type="predicted"/>
<keyword evidence="7" id="KW-1185">Reference proteome</keyword>
<dbReference type="EMBL" id="LSCV01000040">
    <property type="protein sequence ID" value="KXB39590.1"/>
    <property type="molecule type" value="Genomic_DNA"/>
</dbReference>
<dbReference type="RefSeq" id="WP_066714633.1">
    <property type="nucleotide sequence ID" value="NZ_CP118869.1"/>
</dbReference>
<dbReference type="STRING" id="1497955.HMPREF1872_01132"/>
<dbReference type="PANTHER" id="PTHR30201:SF2">
    <property type="entry name" value="2-(5''-TRIPHOSPHORIBOSYL)-3'-DEPHOSPHOCOENZYME-A SYNTHASE"/>
    <property type="match status" value="1"/>
</dbReference>
<gene>
    <name evidence="6" type="ORF">HMPREF1872_01132</name>
</gene>
<keyword evidence="3" id="KW-0808">Transferase</keyword>
<comment type="caution">
    <text evidence="6">The sequence shown here is derived from an EMBL/GenBank/DDBJ whole genome shotgun (WGS) entry which is preliminary data.</text>
</comment>
<dbReference type="InterPro" id="IPR002736">
    <property type="entry name" value="CitG"/>
</dbReference>